<name>A0A0P8CJU2_9EURY</name>
<reference evidence="2 3" key="1">
    <citation type="submission" date="2015-09" db="EMBL/GenBank/DDBJ databases">
        <title>A metagenomics-based metabolic model of nitrate-dependent anaerobic oxidation of methane by Methanoperedens-like archaea.</title>
        <authorList>
            <person name="Arshad A."/>
            <person name="Speth D.R."/>
            <person name="De Graaf R.M."/>
            <person name="Op Den Camp H.J."/>
            <person name="Jetten M.S."/>
            <person name="Welte C.U."/>
        </authorList>
    </citation>
    <scope>NUCLEOTIDE SEQUENCE [LARGE SCALE GENOMIC DNA]</scope>
</reference>
<gene>
    <name evidence="2" type="ORF">MPEBLZ_02195</name>
</gene>
<keyword evidence="1" id="KW-0472">Membrane</keyword>
<accession>A0A0P8CJU2</accession>
<dbReference type="Proteomes" id="UP000050360">
    <property type="component" value="Unassembled WGS sequence"/>
</dbReference>
<evidence type="ECO:0000256" key="1">
    <source>
        <dbReference type="SAM" id="Phobius"/>
    </source>
</evidence>
<protein>
    <submittedName>
        <fullName evidence="2">Uncharacterized protein</fullName>
    </submittedName>
</protein>
<proteinExistence type="predicted"/>
<comment type="caution">
    <text evidence="2">The sequence shown here is derived from an EMBL/GenBank/DDBJ whole genome shotgun (WGS) entry which is preliminary data.</text>
</comment>
<feature type="transmembrane region" description="Helical" evidence="1">
    <location>
        <begin position="51"/>
        <end position="70"/>
    </location>
</feature>
<evidence type="ECO:0000313" key="3">
    <source>
        <dbReference type="Proteomes" id="UP000050360"/>
    </source>
</evidence>
<organism evidence="2 3">
    <name type="scientific">Candidatus Methanoperedens nitratireducens</name>
    <dbReference type="NCBI Taxonomy" id="1392998"/>
    <lineage>
        <taxon>Archaea</taxon>
        <taxon>Methanobacteriati</taxon>
        <taxon>Methanobacteriota</taxon>
        <taxon>Stenosarchaea group</taxon>
        <taxon>Methanomicrobia</taxon>
        <taxon>Methanosarcinales</taxon>
        <taxon>ANME-2 cluster</taxon>
        <taxon>Candidatus Methanoperedentaceae</taxon>
        <taxon>Candidatus Methanoperedens</taxon>
    </lineage>
</organism>
<dbReference type="EMBL" id="LKCM01000167">
    <property type="protein sequence ID" value="KPQ43237.1"/>
    <property type="molecule type" value="Genomic_DNA"/>
</dbReference>
<sequence length="81" mass="8934">MCESKLKEINMGNMGIVKSVLFISVLFILAVAFLYGLFVAIILTVAVGAEYGFLAAPVLPLYIGVSYLTYRFMMKIFLKTG</sequence>
<keyword evidence="1" id="KW-1133">Transmembrane helix</keyword>
<dbReference type="AlphaFoldDB" id="A0A0P8CJU2"/>
<evidence type="ECO:0000313" key="2">
    <source>
        <dbReference type="EMBL" id="KPQ43237.1"/>
    </source>
</evidence>
<feature type="transmembrane region" description="Helical" evidence="1">
    <location>
        <begin position="20"/>
        <end position="45"/>
    </location>
</feature>
<keyword evidence="1" id="KW-0812">Transmembrane</keyword>